<evidence type="ECO:0000256" key="5">
    <source>
        <dbReference type="ARBA" id="ARBA00022496"/>
    </source>
</evidence>
<keyword evidence="6" id="KW-0997">Cell inner membrane</keyword>
<evidence type="ECO:0000256" key="7">
    <source>
        <dbReference type="ARBA" id="ARBA00022692"/>
    </source>
</evidence>
<feature type="binding site" evidence="15">
    <location>
        <begin position="48"/>
        <end position="52"/>
    </location>
    <ligand>
        <name>GTP</name>
        <dbReference type="ChEBI" id="CHEBI:37565"/>
        <label>1</label>
    </ligand>
</feature>
<dbReference type="Gene3D" id="3.40.50.300">
    <property type="entry name" value="P-loop containing nucleotide triphosphate hydrolases"/>
    <property type="match status" value="1"/>
</dbReference>
<keyword evidence="12 15" id="KW-0342">GTP-binding</keyword>
<keyword evidence="16" id="KW-0479">Metal-binding</keyword>
<feature type="transmembrane region" description="Helical" evidence="17">
    <location>
        <begin position="434"/>
        <end position="455"/>
    </location>
</feature>
<evidence type="ECO:0000256" key="3">
    <source>
        <dbReference type="ARBA" id="ARBA00022448"/>
    </source>
</evidence>
<evidence type="ECO:0000256" key="6">
    <source>
        <dbReference type="ARBA" id="ARBA00022519"/>
    </source>
</evidence>
<protein>
    <recommendedName>
        <fullName evidence="14 17">Ferrous iron transport protein B</fullName>
    </recommendedName>
</protein>
<evidence type="ECO:0000256" key="13">
    <source>
        <dbReference type="ARBA" id="ARBA00023136"/>
    </source>
</evidence>
<reference evidence="19 20" key="1">
    <citation type="submission" date="2020-04" db="EMBL/GenBank/DDBJ databases">
        <authorList>
            <person name="Hogendoorn C."/>
        </authorList>
    </citation>
    <scope>NUCLEOTIDE SEQUENCE [LARGE SCALE GENOMIC DNA]</scope>
    <source>
        <strain evidence="19">COOX1</strain>
    </source>
</reference>
<feature type="transmembrane region" description="Helical" evidence="17">
    <location>
        <begin position="523"/>
        <end position="542"/>
    </location>
</feature>
<evidence type="ECO:0000256" key="2">
    <source>
        <dbReference type="ARBA" id="ARBA00004429"/>
    </source>
</evidence>
<dbReference type="InterPro" id="IPR006073">
    <property type="entry name" value="GTP-bd"/>
</dbReference>
<keyword evidence="3 17" id="KW-0813">Transport</keyword>
<dbReference type="PRINTS" id="PR00326">
    <property type="entry name" value="GTP1OBG"/>
</dbReference>
<accession>A0A6F9EF49</accession>
<feature type="binding site" evidence="16">
    <location>
        <position position="37"/>
    </location>
    <ligand>
        <name>Mg(2+)</name>
        <dbReference type="ChEBI" id="CHEBI:18420"/>
        <label>2</label>
    </ligand>
</feature>
<keyword evidence="8 15" id="KW-0547">Nucleotide-binding</keyword>
<dbReference type="InterPro" id="IPR011642">
    <property type="entry name" value="Gate_dom"/>
</dbReference>
<keyword evidence="7 17" id="KW-0812">Transmembrane</keyword>
<dbReference type="Pfam" id="PF02421">
    <property type="entry name" value="FeoB_N"/>
    <property type="match status" value="1"/>
</dbReference>
<evidence type="ECO:0000259" key="18">
    <source>
        <dbReference type="PROSITE" id="PS51711"/>
    </source>
</evidence>
<evidence type="ECO:0000256" key="12">
    <source>
        <dbReference type="ARBA" id="ARBA00023134"/>
    </source>
</evidence>
<proteinExistence type="inferred from homology"/>
<dbReference type="GO" id="GO:0005525">
    <property type="term" value="F:GTP binding"/>
    <property type="evidence" value="ECO:0007669"/>
    <property type="project" value="UniProtKB-KW"/>
</dbReference>
<dbReference type="RefSeq" id="WP_232059727.1">
    <property type="nucleotide sequence ID" value="NZ_CP047972.1"/>
</dbReference>
<dbReference type="InterPro" id="IPR011640">
    <property type="entry name" value="Fe2_transport_prot_B_C"/>
</dbReference>
<evidence type="ECO:0000256" key="11">
    <source>
        <dbReference type="ARBA" id="ARBA00023065"/>
    </source>
</evidence>
<dbReference type="Pfam" id="PF07664">
    <property type="entry name" value="FeoB_C"/>
    <property type="match status" value="1"/>
</dbReference>
<dbReference type="InterPro" id="IPR041069">
    <property type="entry name" value="FeoB_Cyto"/>
</dbReference>
<feature type="transmembrane region" description="Helical" evidence="17">
    <location>
        <begin position="580"/>
        <end position="602"/>
    </location>
</feature>
<keyword evidence="11" id="KW-0406">Ion transport</keyword>
<dbReference type="Pfam" id="PF07670">
    <property type="entry name" value="Gate"/>
    <property type="match status" value="2"/>
</dbReference>
<evidence type="ECO:0000313" key="19">
    <source>
        <dbReference type="EMBL" id="CAB3395196.1"/>
    </source>
</evidence>
<dbReference type="InterPro" id="IPR003373">
    <property type="entry name" value="Fe2_transport_prot-B"/>
</dbReference>
<evidence type="ECO:0000256" key="14">
    <source>
        <dbReference type="NCBIfam" id="TIGR00437"/>
    </source>
</evidence>
<feature type="binding site" evidence="16">
    <location>
        <position position="38"/>
    </location>
    <ligand>
        <name>Mg(2+)</name>
        <dbReference type="ChEBI" id="CHEBI:18420"/>
        <label>2</label>
    </ligand>
</feature>
<dbReference type="PANTHER" id="PTHR43185">
    <property type="entry name" value="FERROUS IRON TRANSPORT PROTEIN B"/>
    <property type="match status" value="1"/>
</dbReference>
<feature type="binding site" evidence="16">
    <location>
        <position position="34"/>
    </location>
    <ligand>
        <name>Mg(2+)</name>
        <dbReference type="ChEBI" id="CHEBI:18420"/>
        <label>2</label>
    </ligand>
</feature>
<dbReference type="GO" id="GO:0005886">
    <property type="term" value="C:plasma membrane"/>
    <property type="evidence" value="ECO:0007669"/>
    <property type="project" value="UniProtKB-SubCell"/>
</dbReference>
<keyword evidence="16" id="KW-0460">Magnesium</keyword>
<evidence type="ECO:0000256" key="15">
    <source>
        <dbReference type="PIRSR" id="PIRSR603373-1"/>
    </source>
</evidence>
<evidence type="ECO:0000256" key="16">
    <source>
        <dbReference type="PIRSR" id="PIRSR603373-2"/>
    </source>
</evidence>
<feature type="transmembrane region" description="Helical" evidence="17">
    <location>
        <begin position="351"/>
        <end position="380"/>
    </location>
</feature>
<dbReference type="CDD" id="cd01879">
    <property type="entry name" value="FeoB"/>
    <property type="match status" value="1"/>
</dbReference>
<dbReference type="EMBL" id="LR792683">
    <property type="protein sequence ID" value="CAB3395196.1"/>
    <property type="molecule type" value="Genomic_DNA"/>
</dbReference>
<evidence type="ECO:0000256" key="1">
    <source>
        <dbReference type="ARBA" id="ARBA00003926"/>
    </source>
</evidence>
<keyword evidence="4" id="KW-1003">Cell membrane</keyword>
<dbReference type="Proteomes" id="UP000502196">
    <property type="component" value="Chromosome"/>
</dbReference>
<gene>
    <name evidence="19" type="primary">feoB</name>
    <name evidence="19" type="ORF">COOX1_2789</name>
</gene>
<evidence type="ECO:0000313" key="20">
    <source>
        <dbReference type="Proteomes" id="UP000502196"/>
    </source>
</evidence>
<dbReference type="GO" id="GO:0046872">
    <property type="term" value="F:metal ion binding"/>
    <property type="evidence" value="ECO:0007669"/>
    <property type="project" value="UniProtKB-KW"/>
</dbReference>
<feature type="transmembrane region" description="Helical" evidence="17">
    <location>
        <begin position="289"/>
        <end position="315"/>
    </location>
</feature>
<feature type="binding site" evidence="15">
    <location>
        <begin position="128"/>
        <end position="131"/>
    </location>
    <ligand>
        <name>GTP</name>
        <dbReference type="ChEBI" id="CHEBI:37565"/>
        <label>1</label>
    </ligand>
</feature>
<feature type="domain" description="FeoB-type G" evidence="18">
    <location>
        <begin position="16"/>
        <end position="177"/>
    </location>
</feature>
<dbReference type="GO" id="GO:0015093">
    <property type="term" value="F:ferrous iron transmembrane transporter activity"/>
    <property type="evidence" value="ECO:0007669"/>
    <property type="project" value="UniProtKB-UniRule"/>
</dbReference>
<evidence type="ECO:0000256" key="17">
    <source>
        <dbReference type="RuleBase" id="RU362098"/>
    </source>
</evidence>
<comment type="subcellular location">
    <subcellularLocation>
        <location evidence="2">Cell inner membrane</location>
        <topology evidence="2">Multi-pass membrane protein</topology>
    </subcellularLocation>
    <subcellularLocation>
        <location evidence="17">Cell membrane</location>
        <topology evidence="17">Multi-pass membrane protein</topology>
    </subcellularLocation>
</comment>
<evidence type="ECO:0000256" key="8">
    <source>
        <dbReference type="ARBA" id="ARBA00022741"/>
    </source>
</evidence>
<comment type="function">
    <text evidence="1 17">Probable transporter of a GTP-driven Fe(2+) uptake system.</text>
</comment>
<dbReference type="InterPro" id="IPR030389">
    <property type="entry name" value="G_FEOB_dom"/>
</dbReference>
<feature type="binding site" evidence="15">
    <location>
        <begin position="68"/>
        <end position="71"/>
    </location>
    <ligand>
        <name>GTP</name>
        <dbReference type="ChEBI" id="CHEBI:37565"/>
        <label>1</label>
    </ligand>
</feature>
<organism evidence="19 20">
    <name type="scientific">Kyrpidia spormannii</name>
    <dbReference type="NCBI Taxonomy" id="2055160"/>
    <lineage>
        <taxon>Bacteria</taxon>
        <taxon>Bacillati</taxon>
        <taxon>Bacillota</taxon>
        <taxon>Bacilli</taxon>
        <taxon>Bacillales</taxon>
        <taxon>Alicyclobacillaceae</taxon>
        <taxon>Kyrpidia</taxon>
    </lineage>
</organism>
<feature type="transmembrane region" description="Helical" evidence="17">
    <location>
        <begin position="467"/>
        <end position="486"/>
    </location>
</feature>
<keyword evidence="13 17" id="KW-0472">Membrane</keyword>
<feature type="transmembrane region" description="Helical" evidence="17">
    <location>
        <begin position="554"/>
        <end position="573"/>
    </location>
</feature>
<keyword evidence="9 17" id="KW-1133">Transmembrane helix</keyword>
<comment type="similarity">
    <text evidence="17">Belongs to the TRAFAC class TrmE-Era-EngA-EngB-Septin-like GTPase superfamily. FeoB GTPase (TC 9.A.8) family.</text>
</comment>
<evidence type="ECO:0000256" key="4">
    <source>
        <dbReference type="ARBA" id="ARBA00022475"/>
    </source>
</evidence>
<evidence type="ECO:0000256" key="9">
    <source>
        <dbReference type="ARBA" id="ARBA00022989"/>
    </source>
</evidence>
<feature type="transmembrane region" description="Helical" evidence="17">
    <location>
        <begin position="622"/>
        <end position="642"/>
    </location>
</feature>
<dbReference type="SUPFAM" id="SSF52540">
    <property type="entry name" value="P-loop containing nucleoside triphosphate hydrolases"/>
    <property type="match status" value="1"/>
</dbReference>
<evidence type="ECO:0000256" key="10">
    <source>
        <dbReference type="ARBA" id="ARBA00023004"/>
    </source>
</evidence>
<dbReference type="FunFam" id="3.40.50.300:FF:000426">
    <property type="entry name" value="Ferrous iron transport protein B"/>
    <property type="match status" value="1"/>
</dbReference>
<keyword evidence="5 17" id="KW-0410">Iron transport</keyword>
<dbReference type="AlphaFoldDB" id="A0A6F9EF49"/>
<dbReference type="InterPro" id="IPR027417">
    <property type="entry name" value="P-loop_NTPase"/>
</dbReference>
<dbReference type="PANTHER" id="PTHR43185:SF1">
    <property type="entry name" value="FE(2+) TRANSPORTER FEOB"/>
    <property type="match status" value="1"/>
</dbReference>
<feature type="binding site" evidence="15">
    <location>
        <begin position="23"/>
        <end position="30"/>
    </location>
    <ligand>
        <name>GTP</name>
        <dbReference type="ChEBI" id="CHEBI:37565"/>
        <label>1</label>
    </ligand>
</feature>
<feature type="transmembrane region" description="Helical" evidence="17">
    <location>
        <begin position="654"/>
        <end position="674"/>
    </location>
</feature>
<name>A0A6F9EF49_9BACL</name>
<dbReference type="PROSITE" id="PS51711">
    <property type="entry name" value="G_FEOB"/>
    <property type="match status" value="1"/>
</dbReference>
<dbReference type="InterPro" id="IPR050860">
    <property type="entry name" value="FeoB_GTPase"/>
</dbReference>
<dbReference type="NCBIfam" id="TIGR00437">
    <property type="entry name" value="feoB"/>
    <property type="match status" value="1"/>
</dbReference>
<keyword evidence="10 17" id="KW-0408">Iron</keyword>
<sequence length="678" mass="72739">MKSAQQPAEVRGPVALSTIALAGNPNTGKTSVFNLLTGTRQYVGNWPGVTVEKKEGLCKDLPGCRVVDLPGTYSLAARSPEERVAVEYLLYQGPSAVVNVVDASSLERHLYFTAQLLEMRLPVVVVLNMMDTAAARGFNIDVSLLEQRLGVPVVPMTARRGIGKEQLIRRLQSEVTPAAFVLPYPRSVAAVVARAEEALAALPEPLAGRRRALAVMALEGNPAVIAALEQALPPTAVATLANLRKEFTESGERIRQARHEWAAQTAREVVASGGQLQGERTWSDRLDRWLLHPILGVPLFLAVLFLLFQVTFSWVGTPLSDVMDSAISGPIAAGLQAALEAMGSPGWFTDLMIQGILGGVGAVLVFIPQIAVLFLGLSFLEDSGYMARAAVITDRVMQAVGLGGRSFIPMVLGFGCNVPAIMATRTLEDPRARLVTVLAIPFMSCSARLSVYALLVPAFFARHQAEVVFLLYLVGVAAALGTAWLLGRLVGTGDSLFVMELPPYHAPTARNLTLHTWDKVKGFLRKAGTIIFSVSVLLWFLGRFSFQGTVPVEHSFLAGLGGWIAPLFAPMDFATWQAGVALITGFLAKELVVATMGVAYGAGEAAGGLTALLQGAFTPASALAFLFFVLLYTPCLSTVAVIRRETGSWKWTAASVVYSASLAWVVSLGVYHIARWWI</sequence>
<dbReference type="Pfam" id="PF17910">
    <property type="entry name" value="FeoB_Cyto"/>
    <property type="match status" value="1"/>
</dbReference>